<feature type="transmembrane region" description="Helical" evidence="1">
    <location>
        <begin position="57"/>
        <end position="83"/>
    </location>
</feature>
<sequence>MRWCFLLLQRHVDALVVFFVFFLVFLLPTRKPWLTVSFAPHWFGGLCGFLKKSCLSFYFPFFVFFFLPSLRLFLCVCVCGGSHGQG</sequence>
<feature type="transmembrane region" description="Helical" evidence="1">
    <location>
        <begin position="12"/>
        <end position="27"/>
    </location>
</feature>
<name>A0A061IT37_TRYRA</name>
<dbReference type="EMBL" id="AUPL01007453">
    <property type="protein sequence ID" value="ESL05065.1"/>
    <property type="molecule type" value="Genomic_DNA"/>
</dbReference>
<dbReference type="AlphaFoldDB" id="A0A061IT37"/>
<keyword evidence="3" id="KW-1185">Reference proteome</keyword>
<keyword evidence="1" id="KW-0812">Transmembrane</keyword>
<evidence type="ECO:0000256" key="1">
    <source>
        <dbReference type="SAM" id="Phobius"/>
    </source>
</evidence>
<evidence type="ECO:0000313" key="2">
    <source>
        <dbReference type="EMBL" id="ESL05065.1"/>
    </source>
</evidence>
<protein>
    <submittedName>
        <fullName evidence="2">Uncharacterized protein</fullName>
    </submittedName>
</protein>
<dbReference type="VEuPathDB" id="TriTrypDB:TRSC58_07333"/>
<dbReference type="Proteomes" id="UP000031737">
    <property type="component" value="Unassembled WGS sequence"/>
</dbReference>
<accession>A0A061IT37</accession>
<keyword evidence="1" id="KW-1133">Transmembrane helix</keyword>
<organism evidence="2 3">
    <name type="scientific">Trypanosoma rangeli SC58</name>
    <dbReference type="NCBI Taxonomy" id="429131"/>
    <lineage>
        <taxon>Eukaryota</taxon>
        <taxon>Discoba</taxon>
        <taxon>Euglenozoa</taxon>
        <taxon>Kinetoplastea</taxon>
        <taxon>Metakinetoplastina</taxon>
        <taxon>Trypanosomatida</taxon>
        <taxon>Trypanosomatidae</taxon>
        <taxon>Trypanosoma</taxon>
        <taxon>Herpetosoma</taxon>
    </lineage>
</organism>
<gene>
    <name evidence="2" type="ORF">TRSC58_07333</name>
</gene>
<reference evidence="2 3" key="1">
    <citation type="submission" date="2013-07" db="EMBL/GenBank/DDBJ databases">
        <authorList>
            <person name="Stoco P.H."/>
            <person name="Wagner G."/>
            <person name="Gerber A."/>
            <person name="Zaha A."/>
            <person name="Thompson C."/>
            <person name="Bartholomeu D.C."/>
            <person name="Luckemeyer D.D."/>
            <person name="Bahia D."/>
            <person name="Loreto E."/>
            <person name="Prestes E.B."/>
            <person name="Lima F.M."/>
            <person name="Rodrigues-Luiz G."/>
            <person name="Vallejo G.A."/>
            <person name="Filho J.F."/>
            <person name="Monteiro K.M."/>
            <person name="Tyler K.M."/>
            <person name="de Almeida L.G."/>
            <person name="Ortiz M.F."/>
            <person name="Siervo M.A."/>
            <person name="de Moraes M.H."/>
            <person name="Cunha O.L."/>
            <person name="Mendonca-Neto R."/>
            <person name="Silva R."/>
            <person name="Teixeira S.M."/>
            <person name="Murta S.M."/>
            <person name="Sincero T.C."/>
            <person name="Mendes T.A."/>
            <person name="Urmenyi T.P."/>
            <person name="Silva V.G."/>
            <person name="da Rocha W.D."/>
            <person name="Andersson B."/>
            <person name="Romanha A.J."/>
            <person name="Steindel M."/>
            <person name="de Vasconcelos A.T."/>
            <person name="Grisard E.C."/>
        </authorList>
    </citation>
    <scope>NUCLEOTIDE SEQUENCE [LARGE SCALE GENOMIC DNA]</scope>
    <source>
        <strain evidence="2 3">SC58</strain>
    </source>
</reference>
<keyword evidence="1" id="KW-0472">Membrane</keyword>
<evidence type="ECO:0000313" key="3">
    <source>
        <dbReference type="Proteomes" id="UP000031737"/>
    </source>
</evidence>
<comment type="caution">
    <text evidence="2">The sequence shown here is derived from an EMBL/GenBank/DDBJ whole genome shotgun (WGS) entry which is preliminary data.</text>
</comment>
<proteinExistence type="predicted"/>